<evidence type="ECO:0000313" key="3">
    <source>
        <dbReference type="Proteomes" id="UP000076532"/>
    </source>
</evidence>
<gene>
    <name evidence="2" type="ORF">FIBSPDRAFT_262193</name>
</gene>
<name>A0A165XFV2_9AGAM</name>
<dbReference type="EMBL" id="KV417720">
    <property type="protein sequence ID" value="KZP08504.1"/>
    <property type="molecule type" value="Genomic_DNA"/>
</dbReference>
<keyword evidence="3" id="KW-1185">Reference proteome</keyword>
<sequence>MSPSLSSQMAPLRLPSPWYRLLDHPPLKVWSDVLASNDQMPFMALLCSCAFASVHVSTHPSATITSPRPRPHPRPRVGPIAPQVTRLGELHDGRSTAFAPRSRPPSMKKLLGWIMVPAVPIDKRISEMLSSWSRKR</sequence>
<evidence type="ECO:0000256" key="1">
    <source>
        <dbReference type="SAM" id="MobiDB-lite"/>
    </source>
</evidence>
<proteinExistence type="predicted"/>
<protein>
    <submittedName>
        <fullName evidence="2">Uncharacterized protein</fullName>
    </submittedName>
</protein>
<dbReference type="Proteomes" id="UP000076532">
    <property type="component" value="Unassembled WGS sequence"/>
</dbReference>
<dbReference type="AlphaFoldDB" id="A0A165XFV2"/>
<accession>A0A165XFV2</accession>
<evidence type="ECO:0000313" key="2">
    <source>
        <dbReference type="EMBL" id="KZP08504.1"/>
    </source>
</evidence>
<feature type="region of interest" description="Disordered" evidence="1">
    <location>
        <begin position="60"/>
        <end position="81"/>
    </location>
</feature>
<organism evidence="2 3">
    <name type="scientific">Athelia psychrophila</name>
    <dbReference type="NCBI Taxonomy" id="1759441"/>
    <lineage>
        <taxon>Eukaryota</taxon>
        <taxon>Fungi</taxon>
        <taxon>Dikarya</taxon>
        <taxon>Basidiomycota</taxon>
        <taxon>Agaricomycotina</taxon>
        <taxon>Agaricomycetes</taxon>
        <taxon>Agaricomycetidae</taxon>
        <taxon>Atheliales</taxon>
        <taxon>Atheliaceae</taxon>
        <taxon>Athelia</taxon>
    </lineage>
</organism>
<reference evidence="2 3" key="1">
    <citation type="journal article" date="2016" name="Mol. Biol. Evol.">
        <title>Comparative Genomics of Early-Diverging Mushroom-Forming Fungi Provides Insights into the Origins of Lignocellulose Decay Capabilities.</title>
        <authorList>
            <person name="Nagy L.G."/>
            <person name="Riley R."/>
            <person name="Tritt A."/>
            <person name="Adam C."/>
            <person name="Daum C."/>
            <person name="Floudas D."/>
            <person name="Sun H."/>
            <person name="Yadav J.S."/>
            <person name="Pangilinan J."/>
            <person name="Larsson K.H."/>
            <person name="Matsuura K."/>
            <person name="Barry K."/>
            <person name="Labutti K."/>
            <person name="Kuo R."/>
            <person name="Ohm R.A."/>
            <person name="Bhattacharya S.S."/>
            <person name="Shirouzu T."/>
            <person name="Yoshinaga Y."/>
            <person name="Martin F.M."/>
            <person name="Grigoriev I.V."/>
            <person name="Hibbett D.S."/>
        </authorList>
    </citation>
    <scope>NUCLEOTIDE SEQUENCE [LARGE SCALE GENOMIC DNA]</scope>
    <source>
        <strain evidence="2 3">CBS 109695</strain>
    </source>
</reference>